<feature type="region of interest" description="Disordered" evidence="1">
    <location>
        <begin position="235"/>
        <end position="257"/>
    </location>
</feature>
<dbReference type="InterPro" id="IPR036249">
    <property type="entry name" value="Thioredoxin-like_sf"/>
</dbReference>
<dbReference type="SUPFAM" id="SSF52833">
    <property type="entry name" value="Thioredoxin-like"/>
    <property type="match status" value="1"/>
</dbReference>
<evidence type="ECO:0000256" key="1">
    <source>
        <dbReference type="SAM" id="MobiDB-lite"/>
    </source>
</evidence>
<organism evidence="2 3">
    <name type="scientific">Kingdonia uniflora</name>
    <dbReference type="NCBI Taxonomy" id="39325"/>
    <lineage>
        <taxon>Eukaryota</taxon>
        <taxon>Viridiplantae</taxon>
        <taxon>Streptophyta</taxon>
        <taxon>Embryophyta</taxon>
        <taxon>Tracheophyta</taxon>
        <taxon>Spermatophyta</taxon>
        <taxon>Magnoliopsida</taxon>
        <taxon>Ranunculales</taxon>
        <taxon>Circaeasteraceae</taxon>
        <taxon>Kingdonia</taxon>
    </lineage>
</organism>
<evidence type="ECO:0000313" key="3">
    <source>
        <dbReference type="Proteomes" id="UP000541444"/>
    </source>
</evidence>
<dbReference type="Proteomes" id="UP000541444">
    <property type="component" value="Unassembled WGS sequence"/>
</dbReference>
<dbReference type="PANTHER" id="PTHR33558">
    <property type="entry name" value="GLUTAREDOXIN-LIKE PROTEIN C5ORF63 HOMOLOG"/>
    <property type="match status" value="1"/>
</dbReference>
<dbReference type="PANTHER" id="PTHR33558:SF1">
    <property type="entry name" value="GLUTAREDOXIN-LIKE PROTEIN C5ORF63 HOMOLOG"/>
    <property type="match status" value="1"/>
</dbReference>
<dbReference type="EMBL" id="JACGCM010001883">
    <property type="protein sequence ID" value="KAF6147708.1"/>
    <property type="molecule type" value="Genomic_DNA"/>
</dbReference>
<dbReference type="Pfam" id="PF05768">
    <property type="entry name" value="Glrx-like"/>
    <property type="match status" value="1"/>
</dbReference>
<evidence type="ECO:0008006" key="4">
    <source>
        <dbReference type="Google" id="ProtNLM"/>
    </source>
</evidence>
<accession>A0A7J7LYW2</accession>
<sequence length="257" mass="28011">MAIAVPSSSILHLSRHRPKWSVISPLASSFSSQSTPATPPPPPLKKLILYSKPGCCLCDGLKEKLQSAFTLSGPDSLHGVQLQVRDITSNTEWEGLYQYEIPVLARVRFDGTEITDVEIGLKQITDVNVVSINWMKVEMIQMEIKVEMNLVIDLTWRKLTTRLGSGQWPGSRLTAGANSRQTWPGSRLTAGANSRQIWPGSRLTAGADSGQIWPGSRLTAGANSRQIWPGSRLTAGADSGQIWPGSRWTAGGDYGQM</sequence>
<comment type="caution">
    <text evidence="2">The sequence shown here is derived from an EMBL/GenBank/DDBJ whole genome shotgun (WGS) entry which is preliminary data.</text>
</comment>
<dbReference type="AlphaFoldDB" id="A0A7J7LYW2"/>
<dbReference type="Gene3D" id="3.40.30.10">
    <property type="entry name" value="Glutaredoxin"/>
    <property type="match status" value="1"/>
</dbReference>
<protein>
    <recommendedName>
        <fullName evidence="4">Glutaredoxin-like protein</fullName>
    </recommendedName>
</protein>
<name>A0A7J7LYW2_9MAGN</name>
<evidence type="ECO:0000313" key="2">
    <source>
        <dbReference type="EMBL" id="KAF6147708.1"/>
    </source>
</evidence>
<gene>
    <name evidence="2" type="ORF">GIB67_003039</name>
</gene>
<proteinExistence type="predicted"/>
<keyword evidence="3" id="KW-1185">Reference proteome</keyword>
<dbReference type="OrthoDB" id="2016230at2759"/>
<dbReference type="InterPro" id="IPR052565">
    <property type="entry name" value="Glutaredoxin-like_YDR286C"/>
</dbReference>
<dbReference type="InterPro" id="IPR008554">
    <property type="entry name" value="Glutaredoxin-like"/>
</dbReference>
<reference evidence="2 3" key="1">
    <citation type="journal article" date="2020" name="IScience">
        <title>Genome Sequencing of the Endangered Kingdonia uniflora (Circaeasteraceae, Ranunculales) Reveals Potential Mechanisms of Evolutionary Specialization.</title>
        <authorList>
            <person name="Sun Y."/>
            <person name="Deng T."/>
            <person name="Zhang A."/>
            <person name="Moore M.J."/>
            <person name="Landis J.B."/>
            <person name="Lin N."/>
            <person name="Zhang H."/>
            <person name="Zhang X."/>
            <person name="Huang J."/>
            <person name="Zhang X."/>
            <person name="Sun H."/>
            <person name="Wang H."/>
        </authorList>
    </citation>
    <scope>NUCLEOTIDE SEQUENCE [LARGE SCALE GENOMIC DNA]</scope>
    <source>
        <strain evidence="2">TB1705</strain>
        <tissue evidence="2">Leaf</tissue>
    </source>
</reference>